<dbReference type="GO" id="GO:0006310">
    <property type="term" value="P:DNA recombination"/>
    <property type="evidence" value="ECO:0007669"/>
    <property type="project" value="InterPro"/>
</dbReference>
<dbReference type="Gene3D" id="1.10.443.10">
    <property type="entry name" value="Intergrase catalytic core"/>
    <property type="match status" value="1"/>
</dbReference>
<dbReference type="EMBL" id="ML211123">
    <property type="protein sequence ID" value="TFK88175.1"/>
    <property type="molecule type" value="Genomic_DNA"/>
</dbReference>
<dbReference type="GO" id="GO:0015074">
    <property type="term" value="P:DNA integration"/>
    <property type="evidence" value="ECO:0007669"/>
    <property type="project" value="InterPro"/>
</dbReference>
<organism evidence="1 2">
    <name type="scientific">Polyporus arcularius HHB13444</name>
    <dbReference type="NCBI Taxonomy" id="1314778"/>
    <lineage>
        <taxon>Eukaryota</taxon>
        <taxon>Fungi</taxon>
        <taxon>Dikarya</taxon>
        <taxon>Basidiomycota</taxon>
        <taxon>Agaricomycotina</taxon>
        <taxon>Agaricomycetes</taxon>
        <taxon>Polyporales</taxon>
        <taxon>Polyporaceae</taxon>
        <taxon>Polyporus</taxon>
    </lineage>
</organism>
<dbReference type="STRING" id="1314778.A0A5C3PEJ5"/>
<feature type="non-terminal residue" evidence="1">
    <location>
        <position position="1"/>
    </location>
</feature>
<sequence length="98" mass="11629">FLQCFRNNLIDIGVDPRSYGTHSFRRGGCQFLHTELRWDFRKICDWGGWAEDFDHPTTIFKYLLSWVDKPSGRREDYLNPDREEQAPCSRCGRTCACY</sequence>
<gene>
    <name evidence="1" type="ORF">K466DRAFT_489465</name>
</gene>
<dbReference type="InParanoid" id="A0A5C3PEJ5"/>
<reference evidence="1 2" key="1">
    <citation type="journal article" date="2019" name="Nat. Ecol. Evol.">
        <title>Megaphylogeny resolves global patterns of mushroom evolution.</title>
        <authorList>
            <person name="Varga T."/>
            <person name="Krizsan K."/>
            <person name="Foldi C."/>
            <person name="Dima B."/>
            <person name="Sanchez-Garcia M."/>
            <person name="Sanchez-Ramirez S."/>
            <person name="Szollosi G.J."/>
            <person name="Szarkandi J.G."/>
            <person name="Papp V."/>
            <person name="Albert L."/>
            <person name="Andreopoulos W."/>
            <person name="Angelini C."/>
            <person name="Antonin V."/>
            <person name="Barry K.W."/>
            <person name="Bougher N.L."/>
            <person name="Buchanan P."/>
            <person name="Buyck B."/>
            <person name="Bense V."/>
            <person name="Catcheside P."/>
            <person name="Chovatia M."/>
            <person name="Cooper J."/>
            <person name="Damon W."/>
            <person name="Desjardin D."/>
            <person name="Finy P."/>
            <person name="Geml J."/>
            <person name="Haridas S."/>
            <person name="Hughes K."/>
            <person name="Justo A."/>
            <person name="Karasinski D."/>
            <person name="Kautmanova I."/>
            <person name="Kiss B."/>
            <person name="Kocsube S."/>
            <person name="Kotiranta H."/>
            <person name="LaButti K.M."/>
            <person name="Lechner B.E."/>
            <person name="Liimatainen K."/>
            <person name="Lipzen A."/>
            <person name="Lukacs Z."/>
            <person name="Mihaltcheva S."/>
            <person name="Morgado L.N."/>
            <person name="Niskanen T."/>
            <person name="Noordeloos M.E."/>
            <person name="Ohm R.A."/>
            <person name="Ortiz-Santana B."/>
            <person name="Ovrebo C."/>
            <person name="Racz N."/>
            <person name="Riley R."/>
            <person name="Savchenko A."/>
            <person name="Shiryaev A."/>
            <person name="Soop K."/>
            <person name="Spirin V."/>
            <person name="Szebenyi C."/>
            <person name="Tomsovsky M."/>
            <person name="Tulloss R.E."/>
            <person name="Uehling J."/>
            <person name="Grigoriev I.V."/>
            <person name="Vagvolgyi C."/>
            <person name="Papp T."/>
            <person name="Martin F.M."/>
            <person name="Miettinen O."/>
            <person name="Hibbett D.S."/>
            <person name="Nagy L.G."/>
        </authorList>
    </citation>
    <scope>NUCLEOTIDE SEQUENCE [LARGE SCALE GENOMIC DNA]</scope>
    <source>
        <strain evidence="1 2">HHB13444</strain>
    </source>
</reference>
<protein>
    <recommendedName>
        <fullName evidence="3">DNA breaking-rejoining enzyme</fullName>
    </recommendedName>
</protein>
<dbReference type="InterPro" id="IPR013762">
    <property type="entry name" value="Integrase-like_cat_sf"/>
</dbReference>
<dbReference type="Proteomes" id="UP000308197">
    <property type="component" value="Unassembled WGS sequence"/>
</dbReference>
<evidence type="ECO:0008006" key="3">
    <source>
        <dbReference type="Google" id="ProtNLM"/>
    </source>
</evidence>
<dbReference type="GO" id="GO:0003677">
    <property type="term" value="F:DNA binding"/>
    <property type="evidence" value="ECO:0007669"/>
    <property type="project" value="InterPro"/>
</dbReference>
<evidence type="ECO:0000313" key="1">
    <source>
        <dbReference type="EMBL" id="TFK88175.1"/>
    </source>
</evidence>
<name>A0A5C3PEJ5_9APHY</name>
<proteinExistence type="predicted"/>
<keyword evidence="2" id="KW-1185">Reference proteome</keyword>
<accession>A0A5C3PEJ5</accession>
<evidence type="ECO:0000313" key="2">
    <source>
        <dbReference type="Proteomes" id="UP000308197"/>
    </source>
</evidence>
<dbReference type="AlphaFoldDB" id="A0A5C3PEJ5"/>